<dbReference type="EMBL" id="BORR01000004">
    <property type="protein sequence ID" value="GIO36454.1"/>
    <property type="molecule type" value="Genomic_DNA"/>
</dbReference>
<dbReference type="Proteomes" id="UP000681162">
    <property type="component" value="Unassembled WGS sequence"/>
</dbReference>
<evidence type="ECO:0000313" key="2">
    <source>
        <dbReference type="EMBL" id="GIO36454.1"/>
    </source>
</evidence>
<gene>
    <name evidence="2" type="ORF">J41TS12_13150</name>
</gene>
<evidence type="ECO:0000256" key="1">
    <source>
        <dbReference type="SAM" id="Phobius"/>
    </source>
</evidence>
<keyword evidence="1" id="KW-1133">Transmembrane helix</keyword>
<keyword evidence="1" id="KW-0472">Membrane</keyword>
<evidence type="ECO:0000313" key="3">
    <source>
        <dbReference type="Proteomes" id="UP000681162"/>
    </source>
</evidence>
<feature type="transmembrane region" description="Helical" evidence="1">
    <location>
        <begin position="12"/>
        <end position="36"/>
    </location>
</feature>
<keyword evidence="1" id="KW-0812">Transmembrane</keyword>
<dbReference type="AlphaFoldDB" id="A0A919XP98"/>
<accession>A0A919XP98</accession>
<sequence length="39" mass="4385">MWEPGSSKYKGNVFGIIIGLGIFYAVFYIVFTLFAIHGQ</sequence>
<proteinExistence type="predicted"/>
<name>A0A919XP98_9BACL</name>
<comment type="caution">
    <text evidence="2">The sequence shown here is derived from an EMBL/GenBank/DDBJ whole genome shotgun (WGS) entry which is preliminary data.</text>
</comment>
<protein>
    <submittedName>
        <fullName evidence="2">Uncharacterized protein</fullName>
    </submittedName>
</protein>
<keyword evidence="3" id="KW-1185">Reference proteome</keyword>
<organism evidence="2 3">
    <name type="scientific">Paenibacillus antibioticophila</name>
    <dbReference type="NCBI Taxonomy" id="1274374"/>
    <lineage>
        <taxon>Bacteria</taxon>
        <taxon>Bacillati</taxon>
        <taxon>Bacillota</taxon>
        <taxon>Bacilli</taxon>
        <taxon>Bacillales</taxon>
        <taxon>Paenibacillaceae</taxon>
        <taxon>Paenibacillus</taxon>
    </lineage>
</organism>
<reference evidence="2 3" key="1">
    <citation type="submission" date="2021-03" db="EMBL/GenBank/DDBJ databases">
        <title>Antimicrobial resistance genes in bacteria isolated from Japanese honey, and their potential for conferring macrolide and lincosamide resistance in the American foulbrood pathogen Paenibacillus larvae.</title>
        <authorList>
            <person name="Okamoto M."/>
            <person name="Kumagai M."/>
            <person name="Kanamori H."/>
            <person name="Takamatsu D."/>
        </authorList>
    </citation>
    <scope>NUCLEOTIDE SEQUENCE [LARGE SCALE GENOMIC DNA]</scope>
    <source>
        <strain evidence="2 3">J41TS12</strain>
    </source>
</reference>